<gene>
    <name evidence="1" type="ORF">J2S42_000011</name>
    <name evidence="2" type="ORF">J2S42_008412</name>
</gene>
<protein>
    <submittedName>
        <fullName evidence="2">Uncharacterized protein</fullName>
    </submittedName>
</protein>
<keyword evidence="3" id="KW-1185">Reference proteome</keyword>
<dbReference type="Proteomes" id="UP001240236">
    <property type="component" value="Unassembled WGS sequence"/>
</dbReference>
<organism evidence="2 3">
    <name type="scientific">Catenuloplanes indicus</name>
    <dbReference type="NCBI Taxonomy" id="137267"/>
    <lineage>
        <taxon>Bacteria</taxon>
        <taxon>Bacillati</taxon>
        <taxon>Actinomycetota</taxon>
        <taxon>Actinomycetes</taxon>
        <taxon>Micromonosporales</taxon>
        <taxon>Micromonosporaceae</taxon>
        <taxon>Catenuloplanes</taxon>
    </lineage>
</organism>
<dbReference type="EMBL" id="JAUSUZ010000002">
    <property type="protein sequence ID" value="MDQ0371664.1"/>
    <property type="molecule type" value="Genomic_DNA"/>
</dbReference>
<dbReference type="EMBL" id="JAUSUZ010000001">
    <property type="protein sequence ID" value="MDQ0363342.1"/>
    <property type="molecule type" value="Genomic_DNA"/>
</dbReference>
<evidence type="ECO:0000313" key="3">
    <source>
        <dbReference type="Proteomes" id="UP001240236"/>
    </source>
</evidence>
<sequence length="85" mass="9616">MSTWKPIDLELAHAHNLEEILNYAATHDIVLTPTGDEFGGIDDQGWINLEHVQDLGDLLEKTGPWSWRISEAGRRRLAVANGWRP</sequence>
<name>A0AAE3W8T6_9ACTN</name>
<reference evidence="2 3" key="1">
    <citation type="submission" date="2023-07" db="EMBL/GenBank/DDBJ databases">
        <title>Sequencing the genomes of 1000 actinobacteria strains.</title>
        <authorList>
            <person name="Klenk H.-P."/>
        </authorList>
    </citation>
    <scope>NUCLEOTIDE SEQUENCE [LARGE SCALE GENOMIC DNA]</scope>
    <source>
        <strain evidence="2 3">DSM 44709</strain>
    </source>
</reference>
<dbReference type="RefSeq" id="WP_307233893.1">
    <property type="nucleotide sequence ID" value="NZ_JAUSUZ010000001.1"/>
</dbReference>
<dbReference type="AlphaFoldDB" id="A0AAE3W8T6"/>
<proteinExistence type="predicted"/>
<accession>A0AAE3W8T6</accession>
<comment type="caution">
    <text evidence="2">The sequence shown here is derived from an EMBL/GenBank/DDBJ whole genome shotgun (WGS) entry which is preliminary data.</text>
</comment>
<evidence type="ECO:0000313" key="2">
    <source>
        <dbReference type="EMBL" id="MDQ0371664.1"/>
    </source>
</evidence>
<evidence type="ECO:0000313" key="1">
    <source>
        <dbReference type="EMBL" id="MDQ0363342.1"/>
    </source>
</evidence>